<reference evidence="1" key="1">
    <citation type="journal article" date="2015" name="Nature">
        <title>Complex archaea that bridge the gap between prokaryotes and eukaryotes.</title>
        <authorList>
            <person name="Spang A."/>
            <person name="Saw J.H."/>
            <person name="Jorgensen S.L."/>
            <person name="Zaremba-Niedzwiedzka K."/>
            <person name="Martijn J."/>
            <person name="Lind A.E."/>
            <person name="van Eijk R."/>
            <person name="Schleper C."/>
            <person name="Guy L."/>
            <person name="Ettema T.J."/>
        </authorList>
    </citation>
    <scope>NUCLEOTIDE SEQUENCE</scope>
</reference>
<dbReference type="AlphaFoldDB" id="A0A0F9MMU6"/>
<organism evidence="1">
    <name type="scientific">marine sediment metagenome</name>
    <dbReference type="NCBI Taxonomy" id="412755"/>
    <lineage>
        <taxon>unclassified sequences</taxon>
        <taxon>metagenomes</taxon>
        <taxon>ecological metagenomes</taxon>
    </lineage>
</organism>
<accession>A0A0F9MMU6</accession>
<gene>
    <name evidence="1" type="ORF">LCGC14_1072090</name>
</gene>
<dbReference type="EMBL" id="LAZR01004623">
    <property type="protein sequence ID" value="KKN06954.1"/>
    <property type="molecule type" value="Genomic_DNA"/>
</dbReference>
<evidence type="ECO:0000313" key="1">
    <source>
        <dbReference type="EMBL" id="KKN06954.1"/>
    </source>
</evidence>
<proteinExistence type="predicted"/>
<sequence length="135" mass="15587">MYRRVRERFVELANRWHDETDHLSSASDITNNDTYLKIISMGEAVIPLILLDLRERGGSWYRALRILSDADPVPTEVRGEVPKMKEAWLRWGRDQGYDKCICPIMDNQEGIGGMIQRPVINLNCPVHGDKEGRHL</sequence>
<protein>
    <submittedName>
        <fullName evidence="1">Uncharacterized protein</fullName>
    </submittedName>
</protein>
<name>A0A0F9MMU6_9ZZZZ</name>
<comment type="caution">
    <text evidence="1">The sequence shown here is derived from an EMBL/GenBank/DDBJ whole genome shotgun (WGS) entry which is preliminary data.</text>
</comment>